<evidence type="ECO:0000256" key="1">
    <source>
        <dbReference type="ARBA" id="ARBA00022527"/>
    </source>
</evidence>
<dbReference type="OrthoDB" id="4062651at2759"/>
<keyword evidence="3 6" id="KW-0547">Nucleotide-binding</keyword>
<dbReference type="PANTHER" id="PTHR27005:SF283">
    <property type="entry name" value="OS02G0633066 PROTEIN"/>
    <property type="match status" value="1"/>
</dbReference>
<dbReference type="GO" id="GO:0007166">
    <property type="term" value="P:cell surface receptor signaling pathway"/>
    <property type="evidence" value="ECO:0007669"/>
    <property type="project" value="InterPro"/>
</dbReference>
<dbReference type="Gene3D" id="1.10.510.10">
    <property type="entry name" value="Transferase(Phosphotransferase) domain 1"/>
    <property type="match status" value="2"/>
</dbReference>
<dbReference type="FunFam" id="3.30.200.20:FF:001332">
    <property type="entry name" value="Wall-associated receptor kinase-like 10"/>
    <property type="match status" value="1"/>
</dbReference>
<dbReference type="AlphaFoldDB" id="A0A3S3MVE4"/>
<gene>
    <name evidence="9" type="ORF">CKAN_00390500</name>
</gene>
<comment type="similarity">
    <text evidence="7">Belongs to the protein kinase superfamily.</text>
</comment>
<accession>A0A3S3MVE4</accession>
<feature type="binding site" evidence="6">
    <location>
        <position position="49"/>
    </location>
    <ligand>
        <name>ATP</name>
        <dbReference type="ChEBI" id="CHEBI:30616"/>
    </ligand>
</feature>
<reference evidence="9 10" key="1">
    <citation type="journal article" date="2019" name="Nat. Plants">
        <title>Stout camphor tree genome fills gaps in understanding of flowering plant genome evolution.</title>
        <authorList>
            <person name="Chaw S.M."/>
            <person name="Liu Y.C."/>
            <person name="Wu Y.W."/>
            <person name="Wang H.Y."/>
            <person name="Lin C.I."/>
            <person name="Wu C.S."/>
            <person name="Ke H.M."/>
            <person name="Chang L.Y."/>
            <person name="Hsu C.Y."/>
            <person name="Yang H.T."/>
            <person name="Sudianto E."/>
            <person name="Hsu M.H."/>
            <person name="Wu K.P."/>
            <person name="Wang L.N."/>
            <person name="Leebens-Mack J.H."/>
            <person name="Tsai I.J."/>
        </authorList>
    </citation>
    <scope>NUCLEOTIDE SEQUENCE [LARGE SCALE GENOMIC DNA]</scope>
    <source>
        <strain evidence="10">cv. Chaw 1501</strain>
        <tissue evidence="9">Young leaves</tissue>
    </source>
</reference>
<dbReference type="Gene3D" id="3.30.200.20">
    <property type="entry name" value="Phosphorylase Kinase, domain 1"/>
    <property type="match status" value="1"/>
</dbReference>
<evidence type="ECO:0000256" key="3">
    <source>
        <dbReference type="ARBA" id="ARBA00022741"/>
    </source>
</evidence>
<keyword evidence="10" id="KW-1185">Reference proteome</keyword>
<dbReference type="PANTHER" id="PTHR27005">
    <property type="entry name" value="WALL-ASSOCIATED RECEPTOR KINASE-LIKE 21"/>
    <property type="match status" value="1"/>
</dbReference>
<keyword evidence="4" id="KW-0418">Kinase</keyword>
<dbReference type="InterPro" id="IPR017441">
    <property type="entry name" value="Protein_kinase_ATP_BS"/>
</dbReference>
<evidence type="ECO:0000256" key="7">
    <source>
        <dbReference type="RuleBase" id="RU000304"/>
    </source>
</evidence>
<evidence type="ECO:0000256" key="2">
    <source>
        <dbReference type="ARBA" id="ARBA00022679"/>
    </source>
</evidence>
<keyword evidence="5 6" id="KW-0067">ATP-binding</keyword>
<feature type="domain" description="Protein kinase" evidence="8">
    <location>
        <begin position="20"/>
        <end position="269"/>
    </location>
</feature>
<evidence type="ECO:0000256" key="6">
    <source>
        <dbReference type="PROSITE-ProRule" id="PRU10141"/>
    </source>
</evidence>
<dbReference type="STRING" id="337451.A0A3S3MVE4"/>
<evidence type="ECO:0000259" key="8">
    <source>
        <dbReference type="PROSITE" id="PS50011"/>
    </source>
</evidence>
<keyword evidence="1 7" id="KW-0723">Serine/threonine-protein kinase</keyword>
<sequence length="279" mass="31601">MQHIPENLFHPRAQSGNCNYSINNILGNGGNSTVYKGILEDGSIVAIKKSQVVDQSHIEQFINEFIILSQINHRNVVKLLGCCLEAEVPLLVYEFIPNGTLYQRIHEINDPLVWQIRCQIAIEVADALYYLHSSTSMPIFHRDIKSSNILLDKNYAAKVADFGVLRLVPTDKTKVTTMILGTFGVVLLELLTGRKSVWLDSSLEYRSLPIVFPSYVERDNLIEILDKGVVKEGKMEELQLVADVGSRCVRPRGEERPTMKEVWQELATLSNNHVQQQKE</sequence>
<dbReference type="InterPro" id="IPR000719">
    <property type="entry name" value="Prot_kinase_dom"/>
</dbReference>
<dbReference type="PROSITE" id="PS00108">
    <property type="entry name" value="PROTEIN_KINASE_ST"/>
    <property type="match status" value="1"/>
</dbReference>
<comment type="caution">
    <text evidence="9">The sequence shown here is derived from an EMBL/GenBank/DDBJ whole genome shotgun (WGS) entry which is preliminary data.</text>
</comment>
<name>A0A3S3MVE4_9MAGN</name>
<evidence type="ECO:0000256" key="4">
    <source>
        <dbReference type="ARBA" id="ARBA00022777"/>
    </source>
</evidence>
<proteinExistence type="inferred from homology"/>
<dbReference type="PROSITE" id="PS00107">
    <property type="entry name" value="PROTEIN_KINASE_ATP"/>
    <property type="match status" value="1"/>
</dbReference>
<evidence type="ECO:0000313" key="9">
    <source>
        <dbReference type="EMBL" id="RWR75520.1"/>
    </source>
</evidence>
<dbReference type="InterPro" id="IPR045274">
    <property type="entry name" value="WAK-like"/>
</dbReference>
<evidence type="ECO:0000256" key="5">
    <source>
        <dbReference type="ARBA" id="ARBA00022840"/>
    </source>
</evidence>
<dbReference type="SUPFAM" id="SSF56112">
    <property type="entry name" value="Protein kinase-like (PK-like)"/>
    <property type="match status" value="1"/>
</dbReference>
<dbReference type="InterPro" id="IPR008271">
    <property type="entry name" value="Ser/Thr_kinase_AS"/>
</dbReference>
<dbReference type="InterPro" id="IPR011009">
    <property type="entry name" value="Kinase-like_dom_sf"/>
</dbReference>
<dbReference type="SMART" id="SM00220">
    <property type="entry name" value="S_TKc"/>
    <property type="match status" value="1"/>
</dbReference>
<protein>
    <submittedName>
        <fullName evidence="9">Protein LYK5-like protein</fullName>
    </submittedName>
</protein>
<dbReference type="Pfam" id="PF07714">
    <property type="entry name" value="PK_Tyr_Ser-Thr"/>
    <property type="match status" value="1"/>
</dbReference>
<dbReference type="PROSITE" id="PS50011">
    <property type="entry name" value="PROTEIN_KINASE_DOM"/>
    <property type="match status" value="1"/>
</dbReference>
<dbReference type="GO" id="GO:0004674">
    <property type="term" value="F:protein serine/threonine kinase activity"/>
    <property type="evidence" value="ECO:0007669"/>
    <property type="project" value="UniProtKB-KW"/>
</dbReference>
<organism evidence="9 10">
    <name type="scientific">Cinnamomum micranthum f. kanehirae</name>
    <dbReference type="NCBI Taxonomy" id="337451"/>
    <lineage>
        <taxon>Eukaryota</taxon>
        <taxon>Viridiplantae</taxon>
        <taxon>Streptophyta</taxon>
        <taxon>Embryophyta</taxon>
        <taxon>Tracheophyta</taxon>
        <taxon>Spermatophyta</taxon>
        <taxon>Magnoliopsida</taxon>
        <taxon>Magnoliidae</taxon>
        <taxon>Laurales</taxon>
        <taxon>Lauraceae</taxon>
        <taxon>Cinnamomum</taxon>
    </lineage>
</organism>
<dbReference type="GO" id="GO:0005524">
    <property type="term" value="F:ATP binding"/>
    <property type="evidence" value="ECO:0007669"/>
    <property type="project" value="UniProtKB-UniRule"/>
</dbReference>
<dbReference type="GO" id="GO:0005886">
    <property type="term" value="C:plasma membrane"/>
    <property type="evidence" value="ECO:0007669"/>
    <property type="project" value="TreeGrafter"/>
</dbReference>
<evidence type="ECO:0000313" key="10">
    <source>
        <dbReference type="Proteomes" id="UP000283530"/>
    </source>
</evidence>
<dbReference type="Proteomes" id="UP000283530">
    <property type="component" value="Unassembled WGS sequence"/>
</dbReference>
<keyword evidence="2" id="KW-0808">Transferase</keyword>
<dbReference type="InterPro" id="IPR001245">
    <property type="entry name" value="Ser-Thr/Tyr_kinase_cat_dom"/>
</dbReference>
<dbReference type="EMBL" id="QPKB01000002">
    <property type="protein sequence ID" value="RWR75520.1"/>
    <property type="molecule type" value="Genomic_DNA"/>
</dbReference>